<feature type="chain" id="PRO_5047029374" evidence="1">
    <location>
        <begin position="21"/>
        <end position="162"/>
    </location>
</feature>
<keyword evidence="1" id="KW-0732">Signal</keyword>
<dbReference type="InterPro" id="IPR032789">
    <property type="entry name" value="T2SS-T3SS_pil_N"/>
</dbReference>
<evidence type="ECO:0000256" key="1">
    <source>
        <dbReference type="SAM" id="SignalP"/>
    </source>
</evidence>
<proteinExistence type="predicted"/>
<feature type="signal peptide" evidence="1">
    <location>
        <begin position="1"/>
        <end position="20"/>
    </location>
</feature>
<comment type="caution">
    <text evidence="3">The sequence shown here is derived from an EMBL/GenBank/DDBJ whole genome shotgun (WGS) entry which is preliminary data.</text>
</comment>
<protein>
    <submittedName>
        <fullName evidence="3">Pilus assembly protein N-terminal domain-containing protein</fullName>
    </submittedName>
</protein>
<reference evidence="4" key="1">
    <citation type="journal article" date="2019" name="Int. J. Syst. Evol. Microbiol.">
        <title>The Global Catalogue of Microorganisms (GCM) 10K type strain sequencing project: providing services to taxonomists for standard genome sequencing and annotation.</title>
        <authorList>
            <consortium name="The Broad Institute Genomics Platform"/>
            <consortium name="The Broad Institute Genome Sequencing Center for Infectious Disease"/>
            <person name="Wu L."/>
            <person name="Ma J."/>
        </authorList>
    </citation>
    <scope>NUCLEOTIDE SEQUENCE [LARGE SCALE GENOMIC DNA]</scope>
    <source>
        <strain evidence="4">CGMCC-1.15741</strain>
    </source>
</reference>
<dbReference type="RefSeq" id="WP_377377637.1">
    <property type="nucleotide sequence ID" value="NZ_JBHSSW010000009.1"/>
</dbReference>
<dbReference type="EMBL" id="JBHSSW010000009">
    <property type="protein sequence ID" value="MFC6197961.1"/>
    <property type="molecule type" value="Genomic_DNA"/>
</dbReference>
<evidence type="ECO:0000313" key="3">
    <source>
        <dbReference type="EMBL" id="MFC6197961.1"/>
    </source>
</evidence>
<organism evidence="3 4">
    <name type="scientific">Ponticaulis profundi</name>
    <dbReference type="NCBI Taxonomy" id="2665222"/>
    <lineage>
        <taxon>Bacteria</taxon>
        <taxon>Pseudomonadati</taxon>
        <taxon>Pseudomonadota</taxon>
        <taxon>Alphaproteobacteria</taxon>
        <taxon>Hyphomonadales</taxon>
        <taxon>Hyphomonadaceae</taxon>
        <taxon>Ponticaulis</taxon>
    </lineage>
</organism>
<gene>
    <name evidence="3" type="ORF">ACFQDM_07725</name>
</gene>
<keyword evidence="4" id="KW-1185">Reference proteome</keyword>
<feature type="domain" description="Pilus formation protein N-terminal" evidence="2">
    <location>
        <begin position="45"/>
        <end position="110"/>
    </location>
</feature>
<sequence length="162" mass="17153">MKWMFFAAALSLSAMPAAQADVAGRAPVPVQKVQKTTSESVGPILLSFQEAVSIDIPETIAGVSVGSPYIADVAVHDEHKLFISARSYGRTSLHVIDKDGRVVIDTVIHVVDGSQTKLSLVRAGSTYTYDCAPGCEVAPTPGDEKTYFEDVTGQIGVLNDGD</sequence>
<dbReference type="Pfam" id="PF13629">
    <property type="entry name" value="T2SS-T3SS_pil_N"/>
    <property type="match status" value="1"/>
</dbReference>
<evidence type="ECO:0000259" key="2">
    <source>
        <dbReference type="Pfam" id="PF13629"/>
    </source>
</evidence>
<dbReference type="Proteomes" id="UP001596303">
    <property type="component" value="Unassembled WGS sequence"/>
</dbReference>
<evidence type="ECO:0000313" key="4">
    <source>
        <dbReference type="Proteomes" id="UP001596303"/>
    </source>
</evidence>
<accession>A0ABW1S9N7</accession>
<name>A0ABW1S9N7_9PROT</name>